<accession>A0A1S8WWJ8</accession>
<dbReference type="InterPro" id="IPR004226">
    <property type="entry name" value="TBCA"/>
</dbReference>
<dbReference type="InterPro" id="IPR036126">
    <property type="entry name" value="TBCA_sf"/>
</dbReference>
<keyword evidence="6" id="KW-0963">Cytoplasm</keyword>
<sequence>MADPRLRKLTISTNVVKRIAKEKARYEEEVVQQTNLYDAKVTEGADEYEIKMAKAILDESKMMLPDCQIRLDKALFALNELLQECAQDLDGTKEFLEAKTAYTDFSRSVK</sequence>
<proteinExistence type="inferred from homology"/>
<dbReference type="Pfam" id="PF02970">
    <property type="entry name" value="TBCA"/>
    <property type="match status" value="1"/>
</dbReference>
<evidence type="ECO:0000256" key="6">
    <source>
        <dbReference type="RuleBase" id="RU364030"/>
    </source>
</evidence>
<organism evidence="7 8">
    <name type="scientific">Opisthorchis viverrini</name>
    <name type="common">Southeast Asian liver fluke</name>
    <dbReference type="NCBI Taxonomy" id="6198"/>
    <lineage>
        <taxon>Eukaryota</taxon>
        <taxon>Metazoa</taxon>
        <taxon>Spiralia</taxon>
        <taxon>Lophotrochozoa</taxon>
        <taxon>Platyhelminthes</taxon>
        <taxon>Trematoda</taxon>
        <taxon>Digenea</taxon>
        <taxon>Opisthorchiida</taxon>
        <taxon>Opisthorchiata</taxon>
        <taxon>Opisthorchiidae</taxon>
        <taxon>Opisthorchis</taxon>
    </lineage>
</organism>
<evidence type="ECO:0000256" key="3">
    <source>
        <dbReference type="ARBA" id="ARBA00015002"/>
    </source>
</evidence>
<keyword evidence="6" id="KW-0493">Microtubule</keyword>
<dbReference type="Gene3D" id="1.20.58.90">
    <property type="match status" value="1"/>
</dbReference>
<evidence type="ECO:0000313" key="8">
    <source>
        <dbReference type="Proteomes" id="UP000243686"/>
    </source>
</evidence>
<comment type="subunit">
    <text evidence="5 6">Supercomplex made of cofactors A to E. Cofactors A and D function by capturing and stabilizing tubulin in a quasi-native conformation. Cofactor E binds to the cofactor D-tubulin complex; interaction with cofactor C then causes the release of tubulin polypeptides that are committed to the native state.</text>
</comment>
<dbReference type="SUPFAM" id="SSF46988">
    <property type="entry name" value="Tubulin chaperone cofactor A"/>
    <property type="match status" value="1"/>
</dbReference>
<comment type="similarity">
    <text evidence="2 6">Belongs to the TBCA family.</text>
</comment>
<dbReference type="EMBL" id="KV893749">
    <property type="protein sequence ID" value="OON18899.1"/>
    <property type="molecule type" value="Genomic_DNA"/>
</dbReference>
<dbReference type="GO" id="GO:0005874">
    <property type="term" value="C:microtubule"/>
    <property type="evidence" value="ECO:0007669"/>
    <property type="project" value="UniProtKB-KW"/>
</dbReference>
<comment type="function">
    <text evidence="1">Tubulin-folding protein; involved in the early step of the tubulin folding pathway.</text>
</comment>
<evidence type="ECO:0000256" key="1">
    <source>
        <dbReference type="ARBA" id="ARBA00003046"/>
    </source>
</evidence>
<evidence type="ECO:0000256" key="4">
    <source>
        <dbReference type="ARBA" id="ARBA00023186"/>
    </source>
</evidence>
<name>A0A1S8WWJ8_OPIVI</name>
<dbReference type="GO" id="GO:0005829">
    <property type="term" value="C:cytosol"/>
    <property type="evidence" value="ECO:0007669"/>
    <property type="project" value="TreeGrafter"/>
</dbReference>
<dbReference type="PANTHER" id="PTHR21500">
    <property type="entry name" value="TUBULIN-SPECIFIC CHAPERONE A"/>
    <property type="match status" value="1"/>
</dbReference>
<comment type="subcellular location">
    <subcellularLocation>
        <location evidence="6">Cytoplasm</location>
        <location evidence="6">Cytoskeleton</location>
    </subcellularLocation>
</comment>
<evidence type="ECO:0000256" key="5">
    <source>
        <dbReference type="ARBA" id="ARBA00026055"/>
    </source>
</evidence>
<gene>
    <name evidence="7" type="ORF">X801_05241</name>
</gene>
<evidence type="ECO:0000313" key="7">
    <source>
        <dbReference type="EMBL" id="OON18899.1"/>
    </source>
</evidence>
<keyword evidence="8" id="KW-1185">Reference proteome</keyword>
<dbReference type="GO" id="GO:0048487">
    <property type="term" value="F:beta-tubulin binding"/>
    <property type="evidence" value="ECO:0007669"/>
    <property type="project" value="InterPro"/>
</dbReference>
<dbReference type="Proteomes" id="UP000243686">
    <property type="component" value="Unassembled WGS sequence"/>
</dbReference>
<evidence type="ECO:0000256" key="2">
    <source>
        <dbReference type="ARBA" id="ARBA00006806"/>
    </source>
</evidence>
<keyword evidence="6" id="KW-0206">Cytoskeleton</keyword>
<protein>
    <recommendedName>
        <fullName evidence="3 6">Tubulin-specific chaperone A</fullName>
    </recommendedName>
</protein>
<dbReference type="GO" id="GO:0007021">
    <property type="term" value="P:tubulin complex assembly"/>
    <property type="evidence" value="ECO:0007669"/>
    <property type="project" value="UniProtKB-UniRule"/>
</dbReference>
<dbReference type="GO" id="GO:0007023">
    <property type="term" value="P:post-chaperonin tubulin folding pathway"/>
    <property type="evidence" value="ECO:0007669"/>
    <property type="project" value="UniProtKB-UniRule"/>
</dbReference>
<dbReference type="AlphaFoldDB" id="A0A1S8WWJ8"/>
<reference evidence="7 8" key="1">
    <citation type="submission" date="2015-03" db="EMBL/GenBank/DDBJ databases">
        <title>Draft genome of the nematode, Opisthorchis viverrini.</title>
        <authorList>
            <person name="Mitreva M."/>
        </authorList>
    </citation>
    <scope>NUCLEOTIDE SEQUENCE [LARGE SCALE GENOMIC DNA]</scope>
    <source>
        <strain evidence="7">Khon Kaen</strain>
    </source>
</reference>
<keyword evidence="4 6" id="KW-0143">Chaperone</keyword>
<dbReference type="PANTHER" id="PTHR21500:SF0">
    <property type="entry name" value="TUBULIN-SPECIFIC CHAPERONE A"/>
    <property type="match status" value="1"/>
</dbReference>